<keyword evidence="2" id="KW-0472">Membrane</keyword>
<evidence type="ECO:0008006" key="5">
    <source>
        <dbReference type="Google" id="ProtNLM"/>
    </source>
</evidence>
<feature type="transmembrane region" description="Helical" evidence="2">
    <location>
        <begin position="130"/>
        <end position="147"/>
    </location>
</feature>
<evidence type="ECO:0000313" key="3">
    <source>
        <dbReference type="EMBL" id="MFC4829117.1"/>
    </source>
</evidence>
<feature type="transmembrane region" description="Helical" evidence="2">
    <location>
        <begin position="186"/>
        <end position="207"/>
    </location>
</feature>
<protein>
    <recommendedName>
        <fullName evidence="5">Signal transduction histidine kinase subgroup 3 dimerisation and phosphoacceptor domain-containing protein</fullName>
    </recommendedName>
</protein>
<organism evidence="3 4">
    <name type="scientific">Agromyces aurantiacus</name>
    <dbReference type="NCBI Taxonomy" id="165814"/>
    <lineage>
        <taxon>Bacteria</taxon>
        <taxon>Bacillati</taxon>
        <taxon>Actinomycetota</taxon>
        <taxon>Actinomycetes</taxon>
        <taxon>Micrococcales</taxon>
        <taxon>Microbacteriaceae</taxon>
        <taxon>Agromyces</taxon>
    </lineage>
</organism>
<comment type="caution">
    <text evidence="3">The sequence shown here is derived from an EMBL/GenBank/DDBJ whole genome shotgun (WGS) entry which is preliminary data.</text>
</comment>
<feature type="transmembrane region" description="Helical" evidence="2">
    <location>
        <begin position="91"/>
        <end position="110"/>
    </location>
</feature>
<feature type="transmembrane region" description="Helical" evidence="2">
    <location>
        <begin position="159"/>
        <end position="180"/>
    </location>
</feature>
<sequence length="663" mass="68501">MTSPTPAVDDEPREAPSARPAGRMAGTRARPATRWGGALVVALAWAPATAAAAVLSAGDPDWARPLRVIVTALVWAPVAVMAWASGWRAVAVILGALAVNSGWLALLVALRGTAAVDAEPLADALHAVLVWPRVPEVAALAVLPWLLVRRRSRGRRAGLLAGIATVLLDAGFATAVAVSGRPLGPLVLVTLVASIVLFAAGAVALAVEWHRDTGPRRAALSWLGLGGALLTLSYLPIAIAMPAAVTALGHAAFVFASGILPTAILAIVLGDRPDHASRRRFAGVVRVQGVVVAVALFLVAFETAALAGADRTVAGAFAAGTLALAFAPVDRMLRRRTDALVGAADVDARSLLNRLGEHLTEAPDPAAGLGTLAEALRATWSLDSVAIRPTSGGAGATAGHRGEVGVTVALHAGGREVGHVEATGPDGAALRRSVAPALEEISGLIAVAVLLADRNDEVAETRRRVLGVRQEERRLLHRELADELAPAIAGLGYGIAAARRLVRTAPPAAADAVAVLRVDVAARAEDVRRLARTLLPTALDEGDLDGALRELAQRTGGDERVRVRSTGGDVLEARIQLAVYLLAAEAVLAHRRPHELGRIELDVGIGEHEVRLGVRLTGGDPADAERLRLLVERRATELGATVHAADSGTGDGAGARVEVVMAR</sequence>
<evidence type="ECO:0000256" key="2">
    <source>
        <dbReference type="SAM" id="Phobius"/>
    </source>
</evidence>
<reference evidence="4" key="1">
    <citation type="journal article" date="2019" name="Int. J. Syst. Evol. Microbiol.">
        <title>The Global Catalogue of Microorganisms (GCM) 10K type strain sequencing project: providing services to taxonomists for standard genome sequencing and annotation.</title>
        <authorList>
            <consortium name="The Broad Institute Genomics Platform"/>
            <consortium name="The Broad Institute Genome Sequencing Center for Infectious Disease"/>
            <person name="Wu L."/>
            <person name="Ma J."/>
        </authorList>
    </citation>
    <scope>NUCLEOTIDE SEQUENCE [LARGE SCALE GENOMIC DNA]</scope>
    <source>
        <strain evidence="4">CGMCC 1.12192</strain>
    </source>
</reference>
<keyword evidence="2" id="KW-1133">Transmembrane helix</keyword>
<accession>A0ABV9R6N2</accession>
<evidence type="ECO:0000256" key="1">
    <source>
        <dbReference type="SAM" id="MobiDB-lite"/>
    </source>
</evidence>
<feature type="transmembrane region" description="Helical" evidence="2">
    <location>
        <begin position="66"/>
        <end position="84"/>
    </location>
</feature>
<evidence type="ECO:0000313" key="4">
    <source>
        <dbReference type="Proteomes" id="UP001595960"/>
    </source>
</evidence>
<name>A0ABV9R6N2_9MICO</name>
<keyword evidence="2" id="KW-0812">Transmembrane</keyword>
<dbReference type="EMBL" id="JBHSJC010000001">
    <property type="protein sequence ID" value="MFC4829117.1"/>
    <property type="molecule type" value="Genomic_DNA"/>
</dbReference>
<feature type="transmembrane region" description="Helical" evidence="2">
    <location>
        <begin position="32"/>
        <end position="54"/>
    </location>
</feature>
<feature type="transmembrane region" description="Helical" evidence="2">
    <location>
        <begin position="247"/>
        <end position="269"/>
    </location>
</feature>
<keyword evidence="4" id="KW-1185">Reference proteome</keyword>
<dbReference type="Gene3D" id="6.10.250.2870">
    <property type="match status" value="1"/>
</dbReference>
<feature type="region of interest" description="Disordered" evidence="1">
    <location>
        <begin position="1"/>
        <end position="30"/>
    </location>
</feature>
<proteinExistence type="predicted"/>
<feature type="transmembrane region" description="Helical" evidence="2">
    <location>
        <begin position="281"/>
        <end position="301"/>
    </location>
</feature>
<gene>
    <name evidence="3" type="ORF">ACFPER_09970</name>
</gene>
<dbReference type="RefSeq" id="WP_204392580.1">
    <property type="nucleotide sequence ID" value="NZ_JAFBBW010000001.1"/>
</dbReference>
<dbReference type="Proteomes" id="UP001595960">
    <property type="component" value="Unassembled WGS sequence"/>
</dbReference>
<feature type="transmembrane region" description="Helical" evidence="2">
    <location>
        <begin position="219"/>
        <end position="241"/>
    </location>
</feature>